<keyword evidence="4 6" id="KW-0238">DNA-binding</keyword>
<feature type="DNA-binding region" description="OmpR/PhoB-type" evidence="6">
    <location>
        <begin position="1"/>
        <end position="93"/>
    </location>
</feature>
<dbReference type="SMART" id="SM01043">
    <property type="entry name" value="BTAD"/>
    <property type="match status" value="1"/>
</dbReference>
<dbReference type="EMBL" id="LOHS01000104">
    <property type="protein sequence ID" value="OAH11659.1"/>
    <property type="molecule type" value="Genomic_DNA"/>
</dbReference>
<dbReference type="Gene3D" id="1.25.40.10">
    <property type="entry name" value="Tetratricopeptide repeat domain"/>
    <property type="match status" value="1"/>
</dbReference>
<dbReference type="PANTHER" id="PTHR35807:SF1">
    <property type="entry name" value="TRANSCRIPTIONAL REGULATOR REDD"/>
    <property type="match status" value="1"/>
</dbReference>
<keyword evidence="9" id="KW-1185">Reference proteome</keyword>
<dbReference type="InterPro" id="IPR051677">
    <property type="entry name" value="AfsR-DnrI-RedD_regulator"/>
</dbReference>
<dbReference type="PANTHER" id="PTHR35807">
    <property type="entry name" value="TRANSCRIPTIONAL REGULATOR REDD-RELATED"/>
    <property type="match status" value="1"/>
</dbReference>
<organism evidence="8 9">
    <name type="scientific">Streptomyces jeddahensis</name>
    <dbReference type="NCBI Taxonomy" id="1716141"/>
    <lineage>
        <taxon>Bacteria</taxon>
        <taxon>Bacillati</taxon>
        <taxon>Actinomycetota</taxon>
        <taxon>Actinomycetes</taxon>
        <taxon>Kitasatosporales</taxon>
        <taxon>Streptomycetaceae</taxon>
        <taxon>Streptomyces</taxon>
    </lineage>
</organism>
<dbReference type="PROSITE" id="PS51755">
    <property type="entry name" value="OMPR_PHOB"/>
    <property type="match status" value="1"/>
</dbReference>
<dbReference type="InterPro" id="IPR036388">
    <property type="entry name" value="WH-like_DNA-bd_sf"/>
</dbReference>
<evidence type="ECO:0000313" key="8">
    <source>
        <dbReference type="EMBL" id="OAH11659.1"/>
    </source>
</evidence>
<comment type="similarity">
    <text evidence="1">Belongs to the AfsR/DnrI/RedD regulatory family.</text>
</comment>
<dbReference type="Pfam" id="PF00486">
    <property type="entry name" value="Trans_reg_C"/>
    <property type="match status" value="1"/>
</dbReference>
<dbReference type="SMART" id="SM00862">
    <property type="entry name" value="Trans_reg_C"/>
    <property type="match status" value="1"/>
</dbReference>
<dbReference type="InterPro" id="IPR005158">
    <property type="entry name" value="BTAD"/>
</dbReference>
<dbReference type="STRING" id="1716141.STSP_49950"/>
<reference evidence="8 9" key="1">
    <citation type="submission" date="2015-12" db="EMBL/GenBank/DDBJ databases">
        <title>Genome sequence of Streptomyces sp. G25.</title>
        <authorList>
            <person name="Poehlein A."/>
            <person name="Roettig A."/>
            <person name="Hiessl S."/>
            <person name="Hauschild P."/>
            <person name="Schauer J."/>
            <person name="Madkour M.H."/>
            <person name="Al-Ansari A.M."/>
            <person name="Almakishah N.H."/>
            <person name="Steinbuechel A."/>
            <person name="Daniel R."/>
        </authorList>
    </citation>
    <scope>NUCLEOTIDE SEQUENCE [LARGE SCALE GENOMIC DNA]</scope>
    <source>
        <strain evidence="9">G25(2015)</strain>
    </source>
</reference>
<dbReference type="PATRIC" id="fig|1716141.3.peg.5247"/>
<dbReference type="GO" id="GO:0006355">
    <property type="term" value="P:regulation of DNA-templated transcription"/>
    <property type="evidence" value="ECO:0007669"/>
    <property type="project" value="InterPro"/>
</dbReference>
<evidence type="ECO:0000256" key="3">
    <source>
        <dbReference type="ARBA" id="ARBA00023015"/>
    </source>
</evidence>
<evidence type="ECO:0000256" key="4">
    <source>
        <dbReference type="ARBA" id="ARBA00023125"/>
    </source>
</evidence>
<evidence type="ECO:0000256" key="6">
    <source>
        <dbReference type="PROSITE-ProRule" id="PRU01091"/>
    </source>
</evidence>
<dbReference type="RefSeq" id="WP_067282128.1">
    <property type="nucleotide sequence ID" value="NZ_LOHS01000104.1"/>
</dbReference>
<accession>A0A177HM23</accession>
<keyword evidence="5" id="KW-0804">Transcription</keyword>
<evidence type="ECO:0000256" key="5">
    <source>
        <dbReference type="ARBA" id="ARBA00023163"/>
    </source>
</evidence>
<dbReference type="SUPFAM" id="SSF48452">
    <property type="entry name" value="TPR-like"/>
    <property type="match status" value="1"/>
</dbReference>
<keyword evidence="3" id="KW-0805">Transcription regulation</keyword>
<gene>
    <name evidence="8" type="primary">afsR_4</name>
    <name evidence="8" type="ORF">STSP_49950</name>
</gene>
<evidence type="ECO:0000256" key="2">
    <source>
        <dbReference type="ARBA" id="ARBA00023012"/>
    </source>
</evidence>
<evidence type="ECO:0000256" key="1">
    <source>
        <dbReference type="ARBA" id="ARBA00005820"/>
    </source>
</evidence>
<dbReference type="Gene3D" id="1.10.10.10">
    <property type="entry name" value="Winged helix-like DNA-binding domain superfamily/Winged helix DNA-binding domain"/>
    <property type="match status" value="1"/>
</dbReference>
<dbReference type="AlphaFoldDB" id="A0A177HM23"/>
<evidence type="ECO:0000259" key="7">
    <source>
        <dbReference type="PROSITE" id="PS51755"/>
    </source>
</evidence>
<protein>
    <submittedName>
        <fullName evidence="8">Regulatory protein AfsR</fullName>
    </submittedName>
</protein>
<dbReference type="SUPFAM" id="SSF46894">
    <property type="entry name" value="C-terminal effector domain of the bipartite response regulators"/>
    <property type="match status" value="1"/>
</dbReference>
<dbReference type="GO" id="GO:0003677">
    <property type="term" value="F:DNA binding"/>
    <property type="evidence" value="ECO:0007669"/>
    <property type="project" value="UniProtKB-UniRule"/>
</dbReference>
<keyword evidence="2" id="KW-0902">Two-component regulatory system</keyword>
<comment type="caution">
    <text evidence="8">The sequence shown here is derived from an EMBL/GenBank/DDBJ whole genome shotgun (WGS) entry which is preliminary data.</text>
</comment>
<dbReference type="Pfam" id="PF03704">
    <property type="entry name" value="BTAD"/>
    <property type="match status" value="1"/>
</dbReference>
<dbReference type="Proteomes" id="UP000077381">
    <property type="component" value="Unassembled WGS sequence"/>
</dbReference>
<dbReference type="InterPro" id="IPR016032">
    <property type="entry name" value="Sig_transdc_resp-reg_C-effctor"/>
</dbReference>
<sequence>MQAPLLRILGPIEIRDGAHSGPLRGAKPCALLTALLLRPGRVVSLETLMDALWAGEPPRSAVANLRSYACLLRRRLPASTPLISHQGGYELRAAPDAADHLAFERLADRGRAAVALDPPRAVELLTAALALWSSDHAAPGVERYGMLDGPLRILDAERVRATEDLAGAWLGVGQPHSALRTAGQVLAAEPLRIRSWLLVLNAHHHLGEPGRVTDAFESARTVFRRELGTEPDPCLGQLHRQLLAG</sequence>
<name>A0A177HM23_9ACTN</name>
<feature type="domain" description="OmpR/PhoB-type" evidence="7">
    <location>
        <begin position="1"/>
        <end position="93"/>
    </location>
</feature>
<dbReference type="GO" id="GO:0000160">
    <property type="term" value="P:phosphorelay signal transduction system"/>
    <property type="evidence" value="ECO:0007669"/>
    <property type="project" value="UniProtKB-KW"/>
</dbReference>
<proteinExistence type="inferred from homology"/>
<dbReference type="InterPro" id="IPR001867">
    <property type="entry name" value="OmpR/PhoB-type_DNA-bd"/>
</dbReference>
<evidence type="ECO:0000313" key="9">
    <source>
        <dbReference type="Proteomes" id="UP000077381"/>
    </source>
</evidence>
<dbReference type="InterPro" id="IPR011990">
    <property type="entry name" value="TPR-like_helical_dom_sf"/>
</dbReference>